<gene>
    <name evidence="3" type="ORF">ACAT0790_LOCUS34377</name>
</gene>
<name>A0A7S1R4N5_ALECA</name>
<evidence type="ECO:0000256" key="2">
    <source>
        <dbReference type="SAM" id="SignalP"/>
    </source>
</evidence>
<organism evidence="3">
    <name type="scientific">Alexandrium catenella</name>
    <name type="common">Red tide dinoflagellate</name>
    <name type="synonym">Gonyaulax catenella</name>
    <dbReference type="NCBI Taxonomy" id="2925"/>
    <lineage>
        <taxon>Eukaryota</taxon>
        <taxon>Sar</taxon>
        <taxon>Alveolata</taxon>
        <taxon>Dinophyceae</taxon>
        <taxon>Gonyaulacales</taxon>
        <taxon>Pyrocystaceae</taxon>
        <taxon>Alexandrium</taxon>
    </lineage>
</organism>
<feature type="compositionally biased region" description="Polar residues" evidence="1">
    <location>
        <begin position="71"/>
        <end position="83"/>
    </location>
</feature>
<feature type="chain" id="PRO_5031142566" description="RxLR effector protein" evidence="2">
    <location>
        <begin position="22"/>
        <end position="143"/>
    </location>
</feature>
<reference evidence="3" key="1">
    <citation type="submission" date="2021-01" db="EMBL/GenBank/DDBJ databases">
        <authorList>
            <person name="Corre E."/>
            <person name="Pelletier E."/>
            <person name="Niang G."/>
            <person name="Scheremetjew M."/>
            <person name="Finn R."/>
            <person name="Kale V."/>
            <person name="Holt S."/>
            <person name="Cochrane G."/>
            <person name="Meng A."/>
            <person name="Brown T."/>
            <person name="Cohen L."/>
        </authorList>
    </citation>
    <scope>NUCLEOTIDE SEQUENCE</scope>
    <source>
        <strain evidence="3">OF101</strain>
    </source>
</reference>
<evidence type="ECO:0000313" key="3">
    <source>
        <dbReference type="EMBL" id="CAD9156547.1"/>
    </source>
</evidence>
<feature type="region of interest" description="Disordered" evidence="1">
    <location>
        <begin position="62"/>
        <end position="87"/>
    </location>
</feature>
<proteinExistence type="predicted"/>
<keyword evidence="2" id="KW-0732">Signal</keyword>
<evidence type="ECO:0000256" key="1">
    <source>
        <dbReference type="SAM" id="MobiDB-lite"/>
    </source>
</evidence>
<sequence length="143" mass="15162">MASQGLLLLLAAGLAMTGVLGAENDAELKAGVSLNAHHTALRAQMRSMMADDEDEVNYHSLARDGRDSSRRSFLQMSGPSAGTASMDDYIKEAEAGLTSALGPRWNAKALEEDADRKTSALLRGISGPRAMKAINRMMGALGR</sequence>
<feature type="signal peptide" evidence="2">
    <location>
        <begin position="1"/>
        <end position="21"/>
    </location>
</feature>
<dbReference type="AlphaFoldDB" id="A0A7S1R4N5"/>
<protein>
    <recommendedName>
        <fullName evidence="4">RxLR effector protein</fullName>
    </recommendedName>
</protein>
<evidence type="ECO:0008006" key="4">
    <source>
        <dbReference type="Google" id="ProtNLM"/>
    </source>
</evidence>
<accession>A0A7S1R4N5</accession>
<dbReference type="EMBL" id="HBGE01057077">
    <property type="protein sequence ID" value="CAD9156547.1"/>
    <property type="molecule type" value="Transcribed_RNA"/>
</dbReference>